<dbReference type="AlphaFoldDB" id="A0A6I6MUD3"/>
<evidence type="ECO:0000313" key="2">
    <source>
        <dbReference type="Proteomes" id="UP000431269"/>
    </source>
</evidence>
<evidence type="ECO:0000313" key="1">
    <source>
        <dbReference type="EMBL" id="QGZ96988.1"/>
    </source>
</evidence>
<dbReference type="SUPFAM" id="SSF160574">
    <property type="entry name" value="BT0923-like"/>
    <property type="match status" value="1"/>
</dbReference>
<dbReference type="KEGG" id="tsv:DSM104635_03853"/>
<proteinExistence type="predicted"/>
<sequence length="165" mass="17510">MKRFVIASLVALAGCTPPASEPETPAGPSVVAEAPGEAAALVEAAMPGFTIMTVEREDVGGQTEWEIGGTDAQGTPYEFDIMQSSAGFSVLEIQRDIPWQEAPQVVRDAVAAAPNGFEPVRVIESRQPVDGSIVYELFTVDQPAHEAVMEVRFMDGEAAVMPPAH</sequence>
<dbReference type="EMBL" id="CP047045">
    <property type="protein sequence ID" value="QGZ96988.1"/>
    <property type="molecule type" value="Genomic_DNA"/>
</dbReference>
<keyword evidence="2" id="KW-1185">Reference proteome</keyword>
<name>A0A6I6MUD3_9CAUL</name>
<organism evidence="1 2">
    <name type="scientific">Terricaulis silvestris</name>
    <dbReference type="NCBI Taxonomy" id="2686094"/>
    <lineage>
        <taxon>Bacteria</taxon>
        <taxon>Pseudomonadati</taxon>
        <taxon>Pseudomonadota</taxon>
        <taxon>Alphaproteobacteria</taxon>
        <taxon>Caulobacterales</taxon>
        <taxon>Caulobacteraceae</taxon>
        <taxon>Terricaulis</taxon>
    </lineage>
</organism>
<gene>
    <name evidence="1" type="ORF">DSM104635_03853</name>
</gene>
<accession>A0A6I6MUD3</accession>
<reference evidence="2" key="1">
    <citation type="submission" date="2019-12" db="EMBL/GenBank/DDBJ databases">
        <title>Complete genome of Terracaulis silvestris 0127_4.</title>
        <authorList>
            <person name="Vieira S."/>
            <person name="Riedel T."/>
            <person name="Sproer C."/>
            <person name="Pascual J."/>
            <person name="Boedeker C."/>
            <person name="Overmann J."/>
        </authorList>
    </citation>
    <scope>NUCLEOTIDE SEQUENCE [LARGE SCALE GENOMIC DNA]</scope>
    <source>
        <strain evidence="2">0127_4</strain>
    </source>
</reference>
<protein>
    <submittedName>
        <fullName evidence="1">Uncharacterized protein</fullName>
    </submittedName>
</protein>
<dbReference type="RefSeq" id="WP_158767805.1">
    <property type="nucleotide sequence ID" value="NZ_CP047045.1"/>
</dbReference>
<dbReference type="PROSITE" id="PS51257">
    <property type="entry name" value="PROKAR_LIPOPROTEIN"/>
    <property type="match status" value="1"/>
</dbReference>
<dbReference type="Proteomes" id="UP000431269">
    <property type="component" value="Chromosome"/>
</dbReference>